<dbReference type="RefSeq" id="WP_116420962.1">
    <property type="nucleotide sequence ID" value="NZ_NMUE01000013.1"/>
</dbReference>
<dbReference type="Pfam" id="PF13279">
    <property type="entry name" value="4HBT_2"/>
    <property type="match status" value="1"/>
</dbReference>
<evidence type="ECO:0000313" key="3">
    <source>
        <dbReference type="Proteomes" id="UP000256877"/>
    </source>
</evidence>
<gene>
    <name evidence="1" type="ORF">CGL51_05345</name>
    <name evidence="2" type="ORF">CGL52_00585</name>
</gene>
<dbReference type="Gene3D" id="3.10.129.10">
    <property type="entry name" value="Hotdog Thioesterase"/>
    <property type="match status" value="1"/>
</dbReference>
<evidence type="ECO:0000313" key="1">
    <source>
        <dbReference type="EMBL" id="RFA96232.1"/>
    </source>
</evidence>
<dbReference type="EMBL" id="NMUE01000013">
    <property type="protein sequence ID" value="RFA96232.1"/>
    <property type="molecule type" value="Genomic_DNA"/>
</dbReference>
<dbReference type="CDD" id="cd00586">
    <property type="entry name" value="4HBT"/>
    <property type="match status" value="1"/>
</dbReference>
<sequence length="130" mass="14827">MKVKDKYLVALGDTDATGAIYYARYLYIFDRARIALYRETGLDLGIFNKMRAVAAYVEFKKVVTFGDVLDVYIWFCKLGNTSVKMCYEVYLGEALAARGYVVDVYTENGKPTPIPNEVREKIQKALEPEI</sequence>
<dbReference type="EMBL" id="NMUF01000001">
    <property type="protein sequence ID" value="RFB00388.1"/>
    <property type="molecule type" value="Genomic_DNA"/>
</dbReference>
<evidence type="ECO:0000313" key="2">
    <source>
        <dbReference type="EMBL" id="RFB00388.1"/>
    </source>
</evidence>
<dbReference type="Proteomes" id="UP000257123">
    <property type="component" value="Unassembled WGS sequence"/>
</dbReference>
<organism evidence="2 3">
    <name type="scientific">Pyrobaculum aerophilum</name>
    <dbReference type="NCBI Taxonomy" id="13773"/>
    <lineage>
        <taxon>Archaea</taxon>
        <taxon>Thermoproteota</taxon>
        <taxon>Thermoprotei</taxon>
        <taxon>Thermoproteales</taxon>
        <taxon>Thermoproteaceae</taxon>
        <taxon>Pyrobaculum</taxon>
    </lineage>
</organism>
<evidence type="ECO:0008006" key="5">
    <source>
        <dbReference type="Google" id="ProtNLM"/>
    </source>
</evidence>
<name>A0A371R779_9CREN</name>
<dbReference type="OrthoDB" id="56956at2157"/>
<proteinExistence type="predicted"/>
<reference evidence="3 4" key="1">
    <citation type="submission" date="2017-07" db="EMBL/GenBank/DDBJ databases">
        <title>Draft genome sequence of aerobic hyperthermophilic archaea, Pyrobaculum aerophilum YKB31 and YKB32.</title>
        <authorList>
            <person name="Mochizuki T."/>
            <person name="Berliner A.J."/>
            <person name="Yoshida-Takashima Y."/>
            <person name="Takaki Y."/>
            <person name="Nunoura T."/>
            <person name="Takai K."/>
        </authorList>
    </citation>
    <scope>NUCLEOTIDE SEQUENCE [LARGE SCALE GENOMIC DNA]</scope>
    <source>
        <strain evidence="1 4">YKB31</strain>
        <strain evidence="2 3">YKB32</strain>
    </source>
</reference>
<dbReference type="InterPro" id="IPR029069">
    <property type="entry name" value="HotDog_dom_sf"/>
</dbReference>
<dbReference type="Proteomes" id="UP000256877">
    <property type="component" value="Unassembled WGS sequence"/>
</dbReference>
<protein>
    <recommendedName>
        <fullName evidence="5">Thioesterase</fullName>
    </recommendedName>
</protein>
<evidence type="ECO:0000313" key="4">
    <source>
        <dbReference type="Proteomes" id="UP000257123"/>
    </source>
</evidence>
<dbReference type="AlphaFoldDB" id="A0A371R779"/>
<accession>A0A371R779</accession>
<dbReference type="SUPFAM" id="SSF54637">
    <property type="entry name" value="Thioesterase/thiol ester dehydrase-isomerase"/>
    <property type="match status" value="1"/>
</dbReference>
<comment type="caution">
    <text evidence="2">The sequence shown here is derived from an EMBL/GenBank/DDBJ whole genome shotgun (WGS) entry which is preliminary data.</text>
</comment>